<dbReference type="Proteomes" id="UP000284676">
    <property type="component" value="Unassembled WGS sequence"/>
</dbReference>
<dbReference type="PANTHER" id="PTHR14969:SF62">
    <property type="entry name" value="DECAPRENYLPHOSPHORYL-5-PHOSPHORIBOSE PHOSPHATASE RV3807C-RELATED"/>
    <property type="match status" value="1"/>
</dbReference>
<evidence type="ECO:0000256" key="2">
    <source>
        <dbReference type="ARBA" id="ARBA00022475"/>
    </source>
</evidence>
<dbReference type="CDD" id="cd01610">
    <property type="entry name" value="PAP2_like"/>
    <property type="match status" value="1"/>
</dbReference>
<comment type="subcellular location">
    <subcellularLocation>
        <location evidence="1">Cell membrane</location>
        <topology evidence="1">Multi-pass membrane protein</topology>
    </subcellularLocation>
</comment>
<accession>A0A414Q080</accession>
<name>A0A414Q080_FUSMR</name>
<keyword evidence="4" id="KW-0378">Hydrolase</keyword>
<evidence type="ECO:0000256" key="3">
    <source>
        <dbReference type="ARBA" id="ARBA00022692"/>
    </source>
</evidence>
<evidence type="ECO:0000256" key="6">
    <source>
        <dbReference type="ARBA" id="ARBA00023136"/>
    </source>
</evidence>
<dbReference type="Gene3D" id="1.20.144.10">
    <property type="entry name" value="Phosphatidic acid phosphatase type 2/haloperoxidase"/>
    <property type="match status" value="1"/>
</dbReference>
<proteinExistence type="predicted"/>
<feature type="transmembrane region" description="Helical" evidence="7">
    <location>
        <begin position="153"/>
        <end position="171"/>
    </location>
</feature>
<feature type="transmembrane region" description="Helical" evidence="7">
    <location>
        <begin position="75"/>
        <end position="93"/>
    </location>
</feature>
<dbReference type="GO" id="GO:0016787">
    <property type="term" value="F:hydrolase activity"/>
    <property type="evidence" value="ECO:0007669"/>
    <property type="project" value="UniProtKB-KW"/>
</dbReference>
<dbReference type="RefSeq" id="WP_005883482.1">
    <property type="nucleotide sequence ID" value="NZ_CABMMQ010000001.1"/>
</dbReference>
<reference evidence="9 10" key="1">
    <citation type="submission" date="2018-08" db="EMBL/GenBank/DDBJ databases">
        <title>A genome reference for cultivated species of the human gut microbiota.</title>
        <authorList>
            <person name="Zou Y."/>
            <person name="Xue W."/>
            <person name="Luo G."/>
        </authorList>
    </citation>
    <scope>NUCLEOTIDE SEQUENCE [LARGE SCALE GENOMIC DNA]</scope>
    <source>
        <strain evidence="9 10">AM25-1</strain>
    </source>
</reference>
<sequence>MYNFILKLDMTITKLIGNNYVSIFYNYLDKEKVDIFFQNITKLGEGYFEIILTLFFIYMIKNTKQKKYYFFIKGNIYTFLSSGIVVSILKRIIGRERPYVSFSPDRFYGLKYLYEHNLLWNSSYHSFPSGHTITIFTTIWFLSFNLKNKIVKLILFFIGGMVGISRIYLSYHWTSDVLFSIFLSYIIAKIVNQKLSQKKTFKLFKFLSYKC</sequence>
<evidence type="ECO:0000256" key="1">
    <source>
        <dbReference type="ARBA" id="ARBA00004651"/>
    </source>
</evidence>
<dbReference type="PANTHER" id="PTHR14969">
    <property type="entry name" value="SPHINGOSINE-1-PHOSPHATE PHOSPHOHYDROLASE"/>
    <property type="match status" value="1"/>
</dbReference>
<dbReference type="GeneID" id="62762742"/>
<evidence type="ECO:0000313" key="9">
    <source>
        <dbReference type="EMBL" id="RHF74215.1"/>
    </source>
</evidence>
<evidence type="ECO:0000313" key="10">
    <source>
        <dbReference type="Proteomes" id="UP000284676"/>
    </source>
</evidence>
<organism evidence="9 10">
    <name type="scientific">Fusobacterium mortiferum</name>
    <dbReference type="NCBI Taxonomy" id="850"/>
    <lineage>
        <taxon>Bacteria</taxon>
        <taxon>Fusobacteriati</taxon>
        <taxon>Fusobacteriota</taxon>
        <taxon>Fusobacteriia</taxon>
        <taxon>Fusobacteriales</taxon>
        <taxon>Fusobacteriaceae</taxon>
        <taxon>Fusobacterium</taxon>
    </lineage>
</organism>
<evidence type="ECO:0000256" key="4">
    <source>
        <dbReference type="ARBA" id="ARBA00022801"/>
    </source>
</evidence>
<comment type="caution">
    <text evidence="9">The sequence shown here is derived from an EMBL/GenBank/DDBJ whole genome shotgun (WGS) entry which is preliminary data.</text>
</comment>
<keyword evidence="2" id="KW-1003">Cell membrane</keyword>
<feature type="transmembrane region" description="Helical" evidence="7">
    <location>
        <begin position="46"/>
        <end position="63"/>
    </location>
</feature>
<evidence type="ECO:0000256" key="7">
    <source>
        <dbReference type="SAM" id="Phobius"/>
    </source>
</evidence>
<gene>
    <name evidence="9" type="ORF">DW663_01755</name>
</gene>
<keyword evidence="5 7" id="KW-1133">Transmembrane helix</keyword>
<dbReference type="InterPro" id="IPR000326">
    <property type="entry name" value="PAP2/HPO"/>
</dbReference>
<dbReference type="SMART" id="SM00014">
    <property type="entry name" value="acidPPc"/>
    <property type="match status" value="1"/>
</dbReference>
<evidence type="ECO:0000256" key="5">
    <source>
        <dbReference type="ARBA" id="ARBA00022989"/>
    </source>
</evidence>
<dbReference type="GO" id="GO:0005886">
    <property type="term" value="C:plasma membrane"/>
    <property type="evidence" value="ECO:0007669"/>
    <property type="project" value="UniProtKB-SubCell"/>
</dbReference>
<feature type="transmembrane region" description="Helical" evidence="7">
    <location>
        <begin position="127"/>
        <end position="146"/>
    </location>
</feature>
<keyword evidence="3 7" id="KW-0812">Transmembrane</keyword>
<keyword evidence="6 7" id="KW-0472">Membrane</keyword>
<dbReference type="InterPro" id="IPR036938">
    <property type="entry name" value="PAP2/HPO_sf"/>
</dbReference>
<dbReference type="EMBL" id="QRHL01000002">
    <property type="protein sequence ID" value="RHF74215.1"/>
    <property type="molecule type" value="Genomic_DNA"/>
</dbReference>
<dbReference type="SUPFAM" id="SSF48317">
    <property type="entry name" value="Acid phosphatase/Vanadium-dependent haloperoxidase"/>
    <property type="match status" value="1"/>
</dbReference>
<dbReference type="AlphaFoldDB" id="A0A414Q080"/>
<evidence type="ECO:0000259" key="8">
    <source>
        <dbReference type="SMART" id="SM00014"/>
    </source>
</evidence>
<protein>
    <submittedName>
        <fullName evidence="9">PAP2 family protein</fullName>
    </submittedName>
</protein>
<feature type="domain" description="Phosphatidic acid phosphatase type 2/haloperoxidase" evidence="8">
    <location>
        <begin position="72"/>
        <end position="192"/>
    </location>
</feature>
<dbReference type="Pfam" id="PF01569">
    <property type="entry name" value="PAP2"/>
    <property type="match status" value="1"/>
</dbReference>